<protein>
    <submittedName>
        <fullName evidence="1">Uncharacterized protein</fullName>
    </submittedName>
</protein>
<dbReference type="Proteomes" id="UP000217790">
    <property type="component" value="Unassembled WGS sequence"/>
</dbReference>
<reference evidence="2" key="1">
    <citation type="journal article" date="2017" name="Nat. Ecol. Evol.">
        <title>Genome expansion and lineage-specific genetic innovations in the forest pathogenic fungi Armillaria.</title>
        <authorList>
            <person name="Sipos G."/>
            <person name="Prasanna A.N."/>
            <person name="Walter M.C."/>
            <person name="O'Connor E."/>
            <person name="Balint B."/>
            <person name="Krizsan K."/>
            <person name="Kiss B."/>
            <person name="Hess J."/>
            <person name="Varga T."/>
            <person name="Slot J."/>
            <person name="Riley R."/>
            <person name="Boka B."/>
            <person name="Rigling D."/>
            <person name="Barry K."/>
            <person name="Lee J."/>
            <person name="Mihaltcheva S."/>
            <person name="LaButti K."/>
            <person name="Lipzen A."/>
            <person name="Waldron R."/>
            <person name="Moloney N.M."/>
            <person name="Sperisen C."/>
            <person name="Kredics L."/>
            <person name="Vagvoelgyi C."/>
            <person name="Patrignani A."/>
            <person name="Fitzpatrick D."/>
            <person name="Nagy I."/>
            <person name="Doyle S."/>
            <person name="Anderson J.B."/>
            <person name="Grigoriev I.V."/>
            <person name="Gueldener U."/>
            <person name="Muensterkoetter M."/>
            <person name="Nagy L.G."/>
        </authorList>
    </citation>
    <scope>NUCLEOTIDE SEQUENCE [LARGE SCALE GENOMIC DNA]</scope>
    <source>
        <strain evidence="2">Ar21-2</strain>
    </source>
</reference>
<dbReference type="AlphaFoldDB" id="A0A2H3DHN0"/>
<evidence type="ECO:0000313" key="2">
    <source>
        <dbReference type="Proteomes" id="UP000217790"/>
    </source>
</evidence>
<dbReference type="OrthoDB" id="10563480at2759"/>
<name>A0A2H3DHN0_ARMGA</name>
<organism evidence="1 2">
    <name type="scientific">Armillaria gallica</name>
    <name type="common">Bulbous honey fungus</name>
    <name type="synonym">Armillaria bulbosa</name>
    <dbReference type="NCBI Taxonomy" id="47427"/>
    <lineage>
        <taxon>Eukaryota</taxon>
        <taxon>Fungi</taxon>
        <taxon>Dikarya</taxon>
        <taxon>Basidiomycota</taxon>
        <taxon>Agaricomycotina</taxon>
        <taxon>Agaricomycetes</taxon>
        <taxon>Agaricomycetidae</taxon>
        <taxon>Agaricales</taxon>
        <taxon>Marasmiineae</taxon>
        <taxon>Physalacriaceae</taxon>
        <taxon>Armillaria</taxon>
    </lineage>
</organism>
<evidence type="ECO:0000313" key="1">
    <source>
        <dbReference type="EMBL" id="PBK90368.1"/>
    </source>
</evidence>
<gene>
    <name evidence="1" type="ORF">ARMGADRAFT_1032413</name>
</gene>
<dbReference type="InParanoid" id="A0A2H3DHN0"/>
<keyword evidence="2" id="KW-1185">Reference proteome</keyword>
<dbReference type="EMBL" id="KZ293665">
    <property type="protein sequence ID" value="PBK90368.1"/>
    <property type="molecule type" value="Genomic_DNA"/>
</dbReference>
<accession>A0A2H3DHN0</accession>
<sequence length="141" mass="15289">MTAILFSETAARILTFNVLSGFFAKVHHTTSKLAPHGIDACEALELSGHVPLPAQKISSLKVVNGSVSLANGHSAGCAMSDDDVKDVVHVLSMCPLDTVVFHSFHWVSHAPKGAKRIKKERLWETIRDQKAAVPTSIFVNF</sequence>
<proteinExistence type="predicted"/>